<dbReference type="KEGG" id="pprt:ET464_13105"/>
<dbReference type="SUPFAM" id="SSF109854">
    <property type="entry name" value="DinB/YfiT-like putative metalloenzymes"/>
    <property type="match status" value="1"/>
</dbReference>
<evidence type="ECO:0000313" key="3">
    <source>
        <dbReference type="EMBL" id="QAY67198.1"/>
    </source>
</evidence>
<dbReference type="Proteomes" id="UP000293568">
    <property type="component" value="Chromosome"/>
</dbReference>
<feature type="domain" description="DinB-like" evidence="2">
    <location>
        <begin position="26"/>
        <end position="172"/>
    </location>
</feature>
<organism evidence="3 4">
    <name type="scientific">Paenibacillus protaetiae</name>
    <dbReference type="NCBI Taxonomy" id="2509456"/>
    <lineage>
        <taxon>Bacteria</taxon>
        <taxon>Bacillati</taxon>
        <taxon>Bacillota</taxon>
        <taxon>Bacilli</taxon>
        <taxon>Bacillales</taxon>
        <taxon>Paenibacillaceae</taxon>
        <taxon>Paenibacillus</taxon>
    </lineage>
</organism>
<evidence type="ECO:0000313" key="4">
    <source>
        <dbReference type="Proteomes" id="UP000293568"/>
    </source>
</evidence>
<dbReference type="OrthoDB" id="9798830at2"/>
<dbReference type="RefSeq" id="WP_129441568.1">
    <property type="nucleotide sequence ID" value="NZ_CP035492.1"/>
</dbReference>
<dbReference type="InterPro" id="IPR024775">
    <property type="entry name" value="DinB-like"/>
</dbReference>
<name>A0A4P6F9N3_9BACL</name>
<proteinExistence type="predicted"/>
<dbReference type="Pfam" id="PF12867">
    <property type="entry name" value="DinB_2"/>
    <property type="match status" value="1"/>
</dbReference>
<dbReference type="Gene3D" id="1.20.120.450">
    <property type="entry name" value="dinb family like domain"/>
    <property type="match status" value="1"/>
</dbReference>
<accession>A0A4P6F9N3</accession>
<sequence length="189" mass="20870">MNKMELVRLGWDNAYDQVDWYPPLGEALEGLTAEQANWRPEGAAAHTIAEIVRHLTYYKEQFRSRLSGDDKPDYGEPAASNEATFEVSQRGGSAGGSEAAAEAPEDGGGPAGGSDEEAWLAAVERLDRVHHAVRALLAELDKKDFERLISQQKLGTWAFSLIMHDAYHTGQIIQLRKLQGSWPATRSYS</sequence>
<evidence type="ECO:0000259" key="2">
    <source>
        <dbReference type="Pfam" id="PF12867"/>
    </source>
</evidence>
<reference evidence="3 4" key="1">
    <citation type="submission" date="2019-01" db="EMBL/GenBank/DDBJ databases">
        <title>Genome sequencing of strain FW100M-2.</title>
        <authorList>
            <person name="Heo J."/>
            <person name="Kim S.-J."/>
            <person name="Kim J.-S."/>
            <person name="Hong S.-B."/>
            <person name="Kwon S.-W."/>
        </authorList>
    </citation>
    <scope>NUCLEOTIDE SEQUENCE [LARGE SCALE GENOMIC DNA]</scope>
    <source>
        <strain evidence="3 4">FW100M-2</strain>
    </source>
</reference>
<dbReference type="AlphaFoldDB" id="A0A4P6F9N3"/>
<keyword evidence="4" id="KW-1185">Reference proteome</keyword>
<feature type="region of interest" description="Disordered" evidence="1">
    <location>
        <begin position="66"/>
        <end position="115"/>
    </location>
</feature>
<protein>
    <submittedName>
        <fullName evidence="3">DinB family protein</fullName>
    </submittedName>
</protein>
<evidence type="ECO:0000256" key="1">
    <source>
        <dbReference type="SAM" id="MobiDB-lite"/>
    </source>
</evidence>
<dbReference type="EMBL" id="CP035492">
    <property type="protein sequence ID" value="QAY67198.1"/>
    <property type="molecule type" value="Genomic_DNA"/>
</dbReference>
<gene>
    <name evidence="3" type="ORF">ET464_13105</name>
</gene>
<dbReference type="InterPro" id="IPR034660">
    <property type="entry name" value="DinB/YfiT-like"/>
</dbReference>